<feature type="domain" description="RNB" evidence="14">
    <location>
        <begin position="258"/>
        <end position="608"/>
    </location>
</feature>
<evidence type="ECO:0000259" key="14">
    <source>
        <dbReference type="SMART" id="SM00955"/>
    </source>
</evidence>
<keyword evidence="9 12" id="KW-0694">RNA-binding</keyword>
<dbReference type="InterPro" id="IPR041093">
    <property type="entry name" value="Dis3l2-like_C"/>
</dbReference>
<reference evidence="15" key="2">
    <citation type="submission" date="2025-08" db="UniProtKB">
        <authorList>
            <consortium name="Ensembl"/>
        </authorList>
    </citation>
    <scope>IDENTIFICATION</scope>
</reference>
<name>A0A667YUF8_9TELE</name>
<dbReference type="GO" id="GO:1990074">
    <property type="term" value="P:polyuridylation-dependent mRNA catabolic process"/>
    <property type="evidence" value="ECO:0007669"/>
    <property type="project" value="UniProtKB-UniRule"/>
</dbReference>
<keyword evidence="3 12" id="KW-0540">Nuclease</keyword>
<dbReference type="PANTHER" id="PTHR23355:SF9">
    <property type="entry name" value="DIS3-LIKE EXONUCLEASE 2"/>
    <property type="match status" value="1"/>
</dbReference>
<reference evidence="15" key="1">
    <citation type="submission" date="2019-06" db="EMBL/GenBank/DDBJ databases">
        <authorList>
            <consortium name="Wellcome Sanger Institute Data Sharing"/>
        </authorList>
    </citation>
    <scope>NUCLEOTIDE SEQUENCE [LARGE SCALE GENOMIC DNA]</scope>
</reference>
<dbReference type="SUPFAM" id="SSF50249">
    <property type="entry name" value="Nucleic acid-binding proteins"/>
    <property type="match status" value="2"/>
</dbReference>
<dbReference type="Pfam" id="PF17877">
    <property type="entry name" value="Dis3l2_C_term"/>
    <property type="match status" value="1"/>
</dbReference>
<keyword evidence="6 12" id="KW-0378">Hydrolase</keyword>
<dbReference type="Proteomes" id="UP000472263">
    <property type="component" value="Chromosome 17"/>
</dbReference>
<comment type="subcellular location">
    <subcellularLocation>
        <location evidence="12">Cytoplasm</location>
    </subcellularLocation>
    <subcellularLocation>
        <location evidence="12">Cytoplasm</location>
        <location evidence="12">P-body</location>
    </subcellularLocation>
</comment>
<evidence type="ECO:0000256" key="1">
    <source>
        <dbReference type="ARBA" id="ARBA00022490"/>
    </source>
</evidence>
<reference evidence="15" key="3">
    <citation type="submission" date="2025-09" db="UniProtKB">
        <authorList>
            <consortium name="Ensembl"/>
        </authorList>
    </citation>
    <scope>IDENTIFICATION</scope>
</reference>
<dbReference type="Gene3D" id="2.40.50.140">
    <property type="entry name" value="Nucleic acid-binding proteins"/>
    <property type="match status" value="1"/>
</dbReference>
<keyword evidence="4 12" id="KW-0479">Metal-binding</keyword>
<feature type="region of interest" description="Disordered" evidence="13">
    <location>
        <begin position="1"/>
        <end position="27"/>
    </location>
</feature>
<dbReference type="InterPro" id="IPR050180">
    <property type="entry name" value="RNR_Ribonuclease"/>
</dbReference>
<evidence type="ECO:0000313" key="15">
    <source>
        <dbReference type="Ensembl" id="ENSMMDP00005034240.1"/>
    </source>
</evidence>
<dbReference type="Gene3D" id="2.40.50.700">
    <property type="match status" value="1"/>
</dbReference>
<evidence type="ECO:0000256" key="4">
    <source>
        <dbReference type="ARBA" id="ARBA00022723"/>
    </source>
</evidence>
<dbReference type="InterPro" id="IPR028591">
    <property type="entry name" value="DIS3L2"/>
</dbReference>
<dbReference type="Pfam" id="PF00773">
    <property type="entry name" value="RNB"/>
    <property type="match status" value="1"/>
</dbReference>
<keyword evidence="7 12" id="KW-0269">Exonuclease</keyword>
<dbReference type="PROSITE" id="PS01175">
    <property type="entry name" value="RIBONUCLEASE_II"/>
    <property type="match status" value="1"/>
</dbReference>
<keyword evidence="12" id="KW-0464">Manganese</keyword>
<dbReference type="FunFam" id="2.40.50.690:FF:000003">
    <property type="entry name" value="DIS3-like exonuclease 2"/>
    <property type="match status" value="1"/>
</dbReference>
<comment type="cofactor">
    <cofactor evidence="12">
        <name>Mg(2+)</name>
        <dbReference type="ChEBI" id="CHEBI:18420"/>
    </cofactor>
    <cofactor evidence="12">
        <name>Mn(2+)</name>
        <dbReference type="ChEBI" id="CHEBI:29035"/>
    </cofactor>
</comment>
<dbReference type="HAMAP" id="MF_03045">
    <property type="entry name" value="DIS3L2"/>
    <property type="match status" value="1"/>
</dbReference>
<comment type="function">
    <text evidence="12">3'-5'-exoribonuclease that specifically recognizes RNAs polyuridylated at their 3' end and mediates their degradation. Component of an exosome-independent RNA degradation pathway that mediates degradation of both mRNAs and miRNAs that have been polyuridylated by a terminal uridylyltransferase. Essential for correct mitosis, and negatively regulates cell proliferation.</text>
</comment>
<dbReference type="InterPro" id="IPR001900">
    <property type="entry name" value="RNase_II/R"/>
</dbReference>
<evidence type="ECO:0000256" key="7">
    <source>
        <dbReference type="ARBA" id="ARBA00022839"/>
    </source>
</evidence>
<feature type="binding site" evidence="12">
    <location>
        <position position="279"/>
    </location>
    <ligand>
        <name>Mg(2+)</name>
        <dbReference type="ChEBI" id="CHEBI:18420"/>
    </ligand>
</feature>
<dbReference type="GO" id="GO:0008266">
    <property type="term" value="F:poly(U) RNA binding"/>
    <property type="evidence" value="ECO:0007669"/>
    <property type="project" value="UniProtKB-ARBA"/>
</dbReference>
<evidence type="ECO:0000256" key="8">
    <source>
        <dbReference type="ARBA" id="ARBA00022842"/>
    </source>
</evidence>
<organism evidence="15 16">
    <name type="scientific">Myripristis murdjan</name>
    <name type="common">pinecone soldierfish</name>
    <dbReference type="NCBI Taxonomy" id="586833"/>
    <lineage>
        <taxon>Eukaryota</taxon>
        <taxon>Metazoa</taxon>
        <taxon>Chordata</taxon>
        <taxon>Craniata</taxon>
        <taxon>Vertebrata</taxon>
        <taxon>Euteleostomi</taxon>
        <taxon>Actinopterygii</taxon>
        <taxon>Neopterygii</taxon>
        <taxon>Teleostei</taxon>
        <taxon>Neoteleostei</taxon>
        <taxon>Acanthomorphata</taxon>
        <taxon>Holocentriformes</taxon>
        <taxon>Holocentridae</taxon>
        <taxon>Myripristis</taxon>
    </lineage>
</organism>
<evidence type="ECO:0000256" key="9">
    <source>
        <dbReference type="ARBA" id="ARBA00022884"/>
    </source>
</evidence>
<dbReference type="InterPro" id="IPR033771">
    <property type="entry name" value="Rrp44_CSD1"/>
</dbReference>
<feature type="site" description="Important for catalytic activity" evidence="12">
    <location>
        <position position="278"/>
    </location>
</feature>
<keyword evidence="1 12" id="KW-0963">Cytoplasm</keyword>
<dbReference type="Pfam" id="PF17216">
    <property type="entry name" value="Rrp44_CSD1"/>
    <property type="match status" value="1"/>
</dbReference>
<dbReference type="GO" id="GO:0051301">
    <property type="term" value="P:cell division"/>
    <property type="evidence" value="ECO:0007669"/>
    <property type="project" value="UniProtKB-KW"/>
</dbReference>
<dbReference type="InterPro" id="IPR022966">
    <property type="entry name" value="RNase_II/R_CS"/>
</dbReference>
<keyword evidence="2 12" id="KW-0132">Cell division</keyword>
<evidence type="ECO:0000313" key="16">
    <source>
        <dbReference type="Proteomes" id="UP000472263"/>
    </source>
</evidence>
<dbReference type="GO" id="GO:0010587">
    <property type="term" value="P:miRNA catabolic process"/>
    <property type="evidence" value="ECO:0007669"/>
    <property type="project" value="UniProtKB-UniRule"/>
</dbReference>
<keyword evidence="8 12" id="KW-0460">Magnesium</keyword>
<dbReference type="GO" id="GO:0000956">
    <property type="term" value="P:nuclear-transcribed mRNA catabolic process"/>
    <property type="evidence" value="ECO:0007669"/>
    <property type="project" value="UniProtKB-UniRule"/>
</dbReference>
<dbReference type="FunFam" id="2.40.50.700:FF:000003">
    <property type="entry name" value="DIS3-like exonuclease 2"/>
    <property type="match status" value="1"/>
</dbReference>
<dbReference type="Ensembl" id="ENSMMDT00005034995.1">
    <property type="protein sequence ID" value="ENSMMDP00005034240.1"/>
    <property type="gene ID" value="ENSMMDG00005015114.1"/>
</dbReference>
<evidence type="ECO:0000256" key="3">
    <source>
        <dbReference type="ARBA" id="ARBA00022722"/>
    </source>
</evidence>
<comment type="domain">
    <text evidence="12">Specifically recognizes and binds polyuridylated RNAs via 3 RNA-binding regions (named U-zone 1, U-zone 2 and U-zone 3) that form an open funnel on one face of the catalytic domain, allowing RNA to navigate a path to the active site.</text>
</comment>
<comment type="function">
    <text evidence="11">3'-5'-exoribonuclease that specifically recognizes RNAs polyuridylated at their 3' end and mediates their degradation. Component of an exosome-independent RNA degradation pathway that mediates degradation of both mRNAs and miRNAs that have been polyuridylated by a terminal uridylyltransferase, such as ZCCHC11/TUT4. Mediates degradation of cytoplasmic mRNAs that have been deadenylated and subsequently uridylated at their 3'. Mediates degradation of uridylated pre-let-7 miRNAs, contributing to the maintenance of embryonic stem (ES) cells. Essential for correct mitosis, and negatively regulates cell proliferation.</text>
</comment>
<evidence type="ECO:0000256" key="6">
    <source>
        <dbReference type="ARBA" id="ARBA00022801"/>
    </source>
</evidence>
<keyword evidence="10 12" id="KW-0131">Cell cycle</keyword>
<feature type="binding site" evidence="12">
    <location>
        <position position="270"/>
    </location>
    <ligand>
        <name>Mg(2+)</name>
        <dbReference type="ChEBI" id="CHEBI:18420"/>
    </ligand>
</feature>
<evidence type="ECO:0000256" key="5">
    <source>
        <dbReference type="ARBA" id="ARBA00022776"/>
    </source>
</evidence>
<dbReference type="GO" id="GO:0000175">
    <property type="term" value="F:3'-5'-RNA exonuclease activity"/>
    <property type="evidence" value="ECO:0007669"/>
    <property type="project" value="UniProtKB-UniRule"/>
</dbReference>
<dbReference type="FunFam" id="2.40.50.140:FF:000177">
    <property type="entry name" value="DIS3-like exonuclease 2"/>
    <property type="match status" value="1"/>
</dbReference>
<dbReference type="GeneTree" id="ENSGT00530000063106"/>
<dbReference type="GO" id="GO:0000287">
    <property type="term" value="F:magnesium ion binding"/>
    <property type="evidence" value="ECO:0007669"/>
    <property type="project" value="UniProtKB-ARBA"/>
</dbReference>
<evidence type="ECO:0000256" key="11">
    <source>
        <dbReference type="ARBA" id="ARBA00056476"/>
    </source>
</evidence>
<dbReference type="EC" id="3.1.13.-" evidence="12"/>
<evidence type="ECO:0000256" key="13">
    <source>
        <dbReference type="SAM" id="MobiDB-lite"/>
    </source>
</evidence>
<dbReference type="GO" id="GO:0000932">
    <property type="term" value="C:P-body"/>
    <property type="evidence" value="ECO:0007669"/>
    <property type="project" value="UniProtKB-SubCell"/>
</dbReference>
<keyword evidence="5 12" id="KW-0498">Mitosis</keyword>
<dbReference type="PANTHER" id="PTHR23355">
    <property type="entry name" value="RIBONUCLEASE"/>
    <property type="match status" value="1"/>
</dbReference>
<evidence type="ECO:0000256" key="2">
    <source>
        <dbReference type="ARBA" id="ARBA00022618"/>
    </source>
</evidence>
<proteinExistence type="inferred from homology"/>
<keyword evidence="16" id="KW-1185">Reference proteome</keyword>
<evidence type="ECO:0000256" key="12">
    <source>
        <dbReference type="HAMAP-Rule" id="MF_03045"/>
    </source>
</evidence>
<gene>
    <name evidence="12 15" type="primary">dis3l2</name>
    <name evidence="15" type="synonym">DIS3L2</name>
</gene>
<feature type="compositionally biased region" description="Polar residues" evidence="13">
    <location>
        <begin position="1"/>
        <end position="14"/>
    </location>
</feature>
<dbReference type="InterPro" id="IPR041505">
    <property type="entry name" value="Dis3_CSD2"/>
</dbReference>
<dbReference type="AlphaFoldDB" id="A0A667YUF8"/>
<comment type="similarity">
    <text evidence="12">Belongs to the RNR ribonuclease family. DIS3L2 subfamily.</text>
</comment>
<evidence type="ECO:0000256" key="10">
    <source>
        <dbReference type="ARBA" id="ARBA00023306"/>
    </source>
</evidence>
<dbReference type="SMART" id="SM00955">
    <property type="entry name" value="RNB"/>
    <property type="match status" value="1"/>
</dbReference>
<accession>A0A667YUF8</accession>
<dbReference type="Pfam" id="PF17849">
    <property type="entry name" value="OB_Dis3"/>
    <property type="match status" value="1"/>
</dbReference>
<dbReference type="Gene3D" id="2.40.50.690">
    <property type="match status" value="1"/>
</dbReference>
<dbReference type="InterPro" id="IPR012340">
    <property type="entry name" value="NA-bd_OB-fold"/>
</dbReference>
<sequence length="747" mass="84401">AAVGSRTVTRSTVSPADKNKNKGGRGSKKQIFESYMTCEDVSHGLKRGQLIQGSLRINPKKYREAFIPSPDGDRDIFLDGIVARNRALNGDVVVVQILPRDQWKVIYSNPYTVYLNHPSTICCFIITVVYIVERKHSRAVTGFLKFLPDKPFAMFSPVDHRVPRINIPLTDCPADFSSRSGDYVNTLFICRITNWPADSNFAEGRLAKTLGQAGEIEPETEGILIEYDVDFSEFSDEVLDCLPKNLPWTIPPEEMSKRRDLRKECIFTIDPATARDLDDALSCKLLPDGNFEVGVHIADVSYFVEEGCDLDFMASRRATSVYLVQKVIPMLPRLLCEELCSLNPLTDRLTFSVIWKITPQGKILSEWFGRSVIRSCVKLSYDHAQSMINAPDKMFSAEELPPVDPEHPIDEIHQAVLNLHSIAKNLRAQRFEGGALRLDQLKLSFTLDKDTMMPQGCYVYQYRDSNKLVEEFMLLANMAAAHQIYRSFPEQALLRRHPPPQTKMVDELQELCDQMGLNVDFSSAGALHRSLHATLGDDEYSSARKEVLTHMCSRPMQMAVYFCTGVIKEEHLFKHYALNVPFYTHFTSPIRRYADVIVHRLLASSLGGLSEEEVHKQAMHCNDKKTASKRVQELSSELFFGVFVKECGPLDSEAMVMGVLDQSFDVLVLRYGVQKRIYCKVSLDSFHHHKVGKKGELTLVWSPDEASQKPPLQQVISVFTLVEVQLRADGGAMKYSAVLKRPDENGS</sequence>
<protein>
    <recommendedName>
        <fullName evidence="12">DIS3-like exonuclease 2</fullName>
        <ecNumber evidence="12">3.1.13.-</ecNumber>
    </recommendedName>
</protein>